<feature type="chain" id="PRO_5011520934" evidence="1">
    <location>
        <begin position="20"/>
        <end position="195"/>
    </location>
</feature>
<accession>A0A1I2BJP7</accession>
<evidence type="ECO:0000313" key="2">
    <source>
        <dbReference type="EMBL" id="SFE56127.1"/>
    </source>
</evidence>
<dbReference type="EMBL" id="FOLQ01000015">
    <property type="protein sequence ID" value="SFE56127.1"/>
    <property type="molecule type" value="Genomic_DNA"/>
</dbReference>
<dbReference type="InterPro" id="IPR018899">
    <property type="entry name" value="Conjug_transposon_Tra0"/>
</dbReference>
<feature type="signal peptide" evidence="1">
    <location>
        <begin position="1"/>
        <end position="19"/>
    </location>
</feature>
<dbReference type="RefSeq" id="WP_093831996.1">
    <property type="nucleotide sequence ID" value="NZ_FOLQ01000015.1"/>
</dbReference>
<organism evidence="2 3">
    <name type="scientific">Spirosoma endophyticum</name>
    <dbReference type="NCBI Taxonomy" id="662367"/>
    <lineage>
        <taxon>Bacteria</taxon>
        <taxon>Pseudomonadati</taxon>
        <taxon>Bacteroidota</taxon>
        <taxon>Cytophagia</taxon>
        <taxon>Cytophagales</taxon>
        <taxon>Cytophagaceae</taxon>
        <taxon>Spirosoma</taxon>
    </lineage>
</organism>
<dbReference type="OrthoDB" id="1078465at2"/>
<reference evidence="2 3" key="1">
    <citation type="submission" date="2016-10" db="EMBL/GenBank/DDBJ databases">
        <authorList>
            <person name="de Groot N.N."/>
        </authorList>
    </citation>
    <scope>NUCLEOTIDE SEQUENCE [LARGE SCALE GENOMIC DNA]</scope>
    <source>
        <strain evidence="2 3">DSM 26130</strain>
    </source>
</reference>
<gene>
    <name evidence="2" type="ORF">SAMN05216167_115117</name>
</gene>
<keyword evidence="1" id="KW-0732">Signal</keyword>
<proteinExistence type="predicted"/>
<name>A0A1I2BJP7_9BACT</name>
<protein>
    <submittedName>
        <fullName evidence="2">Conjugative transposon protein TraO</fullName>
    </submittedName>
</protein>
<dbReference type="Pfam" id="PF10626">
    <property type="entry name" value="TraO"/>
    <property type="match status" value="1"/>
</dbReference>
<dbReference type="STRING" id="662367.SAMN05216167_115117"/>
<dbReference type="Proteomes" id="UP000198598">
    <property type="component" value="Unassembled WGS sequence"/>
</dbReference>
<keyword evidence="3" id="KW-1185">Reference proteome</keyword>
<dbReference type="AlphaFoldDB" id="A0A1I2BJP7"/>
<sequence length="195" mass="22645">MNLRLILFSFLLVISFHQAFPQRHIKGQLALTPYVGIVDKFPAKPLNGDGQGYAGGIDLVRYTKTETYWKVAYQYDRKFYQFFDDRLMTERHLLSFDWAPITFHDLRRNYYIMPLIGANVGVEMVNRNNLELAQGTILNRSTGTMGLQTGLEGELYFLERTALFLAVSERWLPYSEVGSFRTYGTIGVRFSFFKH</sequence>
<evidence type="ECO:0000256" key="1">
    <source>
        <dbReference type="SAM" id="SignalP"/>
    </source>
</evidence>
<evidence type="ECO:0000313" key="3">
    <source>
        <dbReference type="Proteomes" id="UP000198598"/>
    </source>
</evidence>